<dbReference type="SUPFAM" id="SSF81822">
    <property type="entry name" value="RuBisCo LSMT C-terminal, substrate-binding domain"/>
    <property type="match status" value="1"/>
</dbReference>
<evidence type="ECO:0000256" key="2">
    <source>
        <dbReference type="ARBA" id="ARBA00011368"/>
    </source>
</evidence>
<dbReference type="SUPFAM" id="SSF82199">
    <property type="entry name" value="SET domain"/>
    <property type="match status" value="1"/>
</dbReference>
<evidence type="ECO:0000256" key="6">
    <source>
        <dbReference type="ARBA" id="ARBA00022691"/>
    </source>
</evidence>
<evidence type="ECO:0000256" key="9">
    <source>
        <dbReference type="PROSITE-ProRule" id="PRU00898"/>
    </source>
</evidence>
<dbReference type="InterPro" id="IPR025785">
    <property type="entry name" value="SETD3"/>
</dbReference>
<evidence type="ECO:0000256" key="8">
    <source>
        <dbReference type="ARBA" id="ARBA00045274"/>
    </source>
</evidence>
<feature type="region of interest" description="Disordered" evidence="10">
    <location>
        <begin position="1"/>
        <end position="32"/>
    </location>
</feature>
<dbReference type="GeneTree" id="ENSGT00940000153577"/>
<dbReference type="PANTHER" id="PTHR13271">
    <property type="entry name" value="UNCHARACTERIZED PUTATIVE METHYLTRANSFERASE"/>
    <property type="match status" value="1"/>
</dbReference>
<evidence type="ECO:0000256" key="3">
    <source>
        <dbReference type="ARBA" id="ARBA00022490"/>
    </source>
</evidence>
<dbReference type="InterPro" id="IPR050600">
    <property type="entry name" value="SETD3_SETD6_MTase"/>
</dbReference>
<proteinExistence type="inferred from homology"/>
<dbReference type="InterPro" id="IPR001214">
    <property type="entry name" value="SET_dom"/>
</dbReference>
<evidence type="ECO:0000313" key="12">
    <source>
        <dbReference type="Ensembl" id="ENSBMSP00010003839.1"/>
    </source>
</evidence>
<feature type="domain" description="SET" evidence="11">
    <location>
        <begin position="101"/>
        <end position="263"/>
    </location>
</feature>
<dbReference type="GO" id="GO:0032259">
    <property type="term" value="P:methylation"/>
    <property type="evidence" value="ECO:0007669"/>
    <property type="project" value="UniProtKB-KW"/>
</dbReference>
<evidence type="ECO:0000256" key="5">
    <source>
        <dbReference type="ARBA" id="ARBA00022679"/>
    </source>
</evidence>
<keyword evidence="4 9" id="KW-0489">Methyltransferase</keyword>
<dbReference type="InterPro" id="IPR015353">
    <property type="entry name" value="Rubisco_LSMT_subst-bd"/>
</dbReference>
<dbReference type="PROSITE" id="PS50280">
    <property type="entry name" value="SET"/>
    <property type="match status" value="1"/>
</dbReference>
<comment type="subcellular location">
    <subcellularLocation>
        <location evidence="1">Cytoplasm</location>
    </subcellularLocation>
</comment>
<dbReference type="GO" id="GO:0018064">
    <property type="term" value="F:protein-L-histidine N-tele-methyltransferase activity"/>
    <property type="evidence" value="ECO:0007669"/>
    <property type="project" value="UniProtKB-EC"/>
</dbReference>
<keyword evidence="7" id="KW-0009">Actin-binding</keyword>
<dbReference type="PROSITE" id="PS51565">
    <property type="entry name" value="SAM_MT85_SETD3"/>
    <property type="match status" value="1"/>
</dbReference>
<evidence type="ECO:0000256" key="10">
    <source>
        <dbReference type="SAM" id="MobiDB-lite"/>
    </source>
</evidence>
<dbReference type="InterPro" id="IPR044428">
    <property type="entry name" value="SETD3_SET"/>
</dbReference>
<dbReference type="PANTHER" id="PTHR13271:SF47">
    <property type="entry name" value="ACTIN-HISTIDINE N-METHYLTRANSFERASE"/>
    <property type="match status" value="1"/>
</dbReference>
<dbReference type="CDD" id="cd19176">
    <property type="entry name" value="SET_SETD3"/>
    <property type="match status" value="1"/>
</dbReference>
<feature type="compositionally biased region" description="Basic and acidic residues" evidence="10">
    <location>
        <begin position="434"/>
        <end position="443"/>
    </location>
</feature>
<gene>
    <name evidence="12" type="primary">SETD3</name>
</gene>
<dbReference type="Pfam" id="PF00856">
    <property type="entry name" value="SET"/>
    <property type="match status" value="1"/>
</dbReference>
<evidence type="ECO:0000259" key="11">
    <source>
        <dbReference type="PROSITE" id="PS50280"/>
    </source>
</evidence>
<evidence type="ECO:0000256" key="7">
    <source>
        <dbReference type="ARBA" id="ARBA00023203"/>
    </source>
</evidence>
<feature type="region of interest" description="Disordered" evidence="10">
    <location>
        <begin position="434"/>
        <end position="457"/>
    </location>
</feature>
<comment type="subunit">
    <text evidence="2">Interacts with MYOD1.</text>
</comment>
<dbReference type="GO" id="GO:0016279">
    <property type="term" value="F:protein-lysine N-methyltransferase activity"/>
    <property type="evidence" value="ECO:0007669"/>
    <property type="project" value="TreeGrafter"/>
</dbReference>
<name>A0A8C0CE33_BALMU</name>
<dbReference type="Gene3D" id="3.90.1420.10">
    <property type="entry name" value="Rubisco LSMT, substrate-binding domain"/>
    <property type="match status" value="1"/>
</dbReference>
<dbReference type="EC" id="2.1.1.85" evidence="9"/>
<evidence type="ECO:0000256" key="4">
    <source>
        <dbReference type="ARBA" id="ARBA00022603"/>
    </source>
</evidence>
<organism evidence="12">
    <name type="scientific">Balaenoptera musculus</name>
    <name type="common">Blue whale</name>
    <dbReference type="NCBI Taxonomy" id="9771"/>
    <lineage>
        <taxon>Eukaryota</taxon>
        <taxon>Metazoa</taxon>
        <taxon>Chordata</taxon>
        <taxon>Craniata</taxon>
        <taxon>Vertebrata</taxon>
        <taxon>Euteleostomi</taxon>
        <taxon>Mammalia</taxon>
        <taxon>Eutheria</taxon>
        <taxon>Laurasiatheria</taxon>
        <taxon>Artiodactyla</taxon>
        <taxon>Whippomorpha</taxon>
        <taxon>Cetacea</taxon>
        <taxon>Mysticeti</taxon>
        <taxon>Balaenopteridae</taxon>
        <taxon>Balaenoptera</taxon>
    </lineage>
</organism>
<comment type="similarity">
    <text evidence="9">Belongs to the class V-like SAM-binding methyltransferase superfamily. SETD3 actin-histidine methyltransferase family.</text>
</comment>
<keyword evidence="6 9" id="KW-0949">S-adenosyl-L-methionine</keyword>
<protein>
    <recommendedName>
        <fullName evidence="9">protein-histidine N-methyltransferase</fullName>
        <ecNumber evidence="9">2.1.1.85</ecNumber>
    </recommendedName>
</protein>
<keyword evidence="5 9" id="KW-0808">Transferase</keyword>
<sequence length="543" mass="61150">MAPVSQKMGKKSRVKTQKSGTGATASVSPKETLNLTSELLQKCSSPAPGPGKEWEEYVQIRSLVEKIRKKQKGLSVTFDGKREDYFPDLMKWASENGASVEGFEMVNFKEEGFGLRATRDIKAEELFLWVPRKLLMTVESAKNSVLGPLYSQDRILQAMGNITLAFHLLCERADPNSFWQPYIQTLPSEYDTPLYFEEDEVRYLQSTQAIHDVFSQYKNTARQYAYFYKVIQITTGYNLEDDRCECVALQDFRAGEQIYIFYGTRSNAEFVIHSGFFFDNNSHDRVKIKLGVSKSDRLYAMKAEVLARAGIPTSSVFALHFTEPPISAQLLAFLRVFCMTEEELKEHLLGDNAIDRIFTLGNSEYPVSWDNEVKLWTFLEDRASLLLKTYKTTIEEDKSFLKNHALSVRATMAVKLRLGEKEILEKAVKSAAANREHCRRQVEGHAPLPKYEESNPGLLEGVADSRLPLVLRDPEGEAGAQEALTLTEAVRRAKAAEHGLVNGENSIPNGTRSEKESLNQEESKRATGDAKESSSDSAEEVGK</sequence>
<comment type="function">
    <text evidence="8">Protein-histidine N-methyltransferase that specifically mediates 3-methylhistidine (tele-methylhistidine) methylation of actin at 'His-73'. Histidine methylation of actin is required for smooth muscle contraction of the laboring uterus during delivery. Does not have protein-lysine N-methyltransferase activity and probably only catalyzes histidine methylation of actin.</text>
</comment>
<feature type="region of interest" description="Disordered" evidence="10">
    <location>
        <begin position="495"/>
        <end position="543"/>
    </location>
</feature>
<dbReference type="InterPro" id="IPR036464">
    <property type="entry name" value="Rubisco_LSMT_subst-bd_sf"/>
</dbReference>
<dbReference type="GO" id="GO:0005737">
    <property type="term" value="C:cytoplasm"/>
    <property type="evidence" value="ECO:0007669"/>
    <property type="project" value="UniProtKB-SubCell"/>
</dbReference>
<dbReference type="Gene3D" id="3.90.1410.10">
    <property type="entry name" value="set domain protein methyltransferase, domain 1"/>
    <property type="match status" value="2"/>
</dbReference>
<dbReference type="GO" id="GO:0003779">
    <property type="term" value="F:actin binding"/>
    <property type="evidence" value="ECO:0007669"/>
    <property type="project" value="UniProtKB-KW"/>
</dbReference>
<feature type="compositionally biased region" description="Basic and acidic residues" evidence="10">
    <location>
        <begin position="512"/>
        <end position="543"/>
    </location>
</feature>
<keyword evidence="3" id="KW-0963">Cytoplasm</keyword>
<feature type="compositionally biased region" description="Polar residues" evidence="10">
    <location>
        <begin position="17"/>
        <end position="32"/>
    </location>
</feature>
<dbReference type="FunFam" id="3.90.1420.10:FF:000001">
    <property type="entry name" value="histone-lysine N-methyltransferase setd3 isoform X1"/>
    <property type="match status" value="1"/>
</dbReference>
<dbReference type="AlphaFoldDB" id="A0A8C0CE33"/>
<reference evidence="12" key="1">
    <citation type="submission" date="2023-09" db="UniProtKB">
        <authorList>
            <consortium name="Ensembl"/>
        </authorList>
    </citation>
    <scope>IDENTIFICATION</scope>
</reference>
<accession>A0A8C0CE33</accession>
<dbReference type="Pfam" id="PF09273">
    <property type="entry name" value="Rubis-subs-bind"/>
    <property type="match status" value="1"/>
</dbReference>
<evidence type="ECO:0000256" key="1">
    <source>
        <dbReference type="ARBA" id="ARBA00004496"/>
    </source>
</evidence>
<dbReference type="Ensembl" id="ENSBMST00010004228.1">
    <property type="protein sequence ID" value="ENSBMSP00010003839.1"/>
    <property type="gene ID" value="ENSBMSG00010002844.1"/>
</dbReference>
<dbReference type="InterPro" id="IPR046341">
    <property type="entry name" value="SET_dom_sf"/>
</dbReference>
<comment type="catalytic activity">
    <reaction evidence="9">
        <text>L-histidyl-[protein] + S-adenosyl-L-methionine = N(tele)-methyl-L-histidyl-[protein] + S-adenosyl-L-homocysteine + H(+)</text>
        <dbReference type="Rhea" id="RHEA:19369"/>
        <dbReference type="Rhea" id="RHEA-COMP:9745"/>
        <dbReference type="Rhea" id="RHEA-COMP:11600"/>
        <dbReference type="ChEBI" id="CHEBI:15378"/>
        <dbReference type="ChEBI" id="CHEBI:16367"/>
        <dbReference type="ChEBI" id="CHEBI:29979"/>
        <dbReference type="ChEBI" id="CHEBI:57856"/>
        <dbReference type="ChEBI" id="CHEBI:59789"/>
        <dbReference type="EC" id="2.1.1.85"/>
    </reaction>
</comment>